<sequence length="102" mass="11019">MAVVRKKQDDKYLEALRELITLGGGNRQCFDCGQKGPTYVNMTIGSFVCTRCSGVLSITASYSVLGTHKSIDINMPSDINDSPTNESGQQTANNSLTEGTHM</sequence>
<evidence type="ECO:0000256" key="3">
    <source>
        <dbReference type="ARBA" id="ARBA00022771"/>
    </source>
</evidence>
<dbReference type="GO" id="GO:0005096">
    <property type="term" value="F:GTPase activator activity"/>
    <property type="evidence" value="ECO:0007669"/>
    <property type="project" value="InterPro"/>
</dbReference>
<dbReference type="PROSITE" id="PS50115">
    <property type="entry name" value="ARFGAP"/>
    <property type="match status" value="1"/>
</dbReference>
<reference evidence="8" key="2">
    <citation type="submission" date="2020-05" db="UniProtKB">
        <authorList>
            <consortium name="EnsemblMetazoa"/>
        </authorList>
    </citation>
    <scope>IDENTIFICATION</scope>
    <source>
        <strain evidence="8">IAEA</strain>
    </source>
</reference>
<keyword evidence="1" id="KW-0479">Metal-binding</keyword>
<feature type="region of interest" description="Disordered" evidence="6">
    <location>
        <begin position="75"/>
        <end position="102"/>
    </location>
</feature>
<keyword evidence="4" id="KW-0862">Zinc</keyword>
<dbReference type="PANTHER" id="PTHR46134:SF3">
    <property type="entry name" value="ARFGAP WITH FG REPEATS 1"/>
    <property type="match status" value="1"/>
</dbReference>
<dbReference type="Proteomes" id="UP000092445">
    <property type="component" value="Unassembled WGS sequence"/>
</dbReference>
<protein>
    <recommendedName>
        <fullName evidence="7">Arf-GAP domain-containing protein</fullName>
    </recommendedName>
</protein>
<evidence type="ECO:0000256" key="4">
    <source>
        <dbReference type="ARBA" id="ARBA00022833"/>
    </source>
</evidence>
<dbReference type="InterPro" id="IPR038508">
    <property type="entry name" value="ArfGAP_dom_sf"/>
</dbReference>
<dbReference type="GO" id="GO:0008270">
    <property type="term" value="F:zinc ion binding"/>
    <property type="evidence" value="ECO:0007669"/>
    <property type="project" value="UniProtKB-KW"/>
</dbReference>
<accession>A0A1B0AJR0</accession>
<keyword evidence="2" id="KW-0677">Repeat</keyword>
<dbReference type="GO" id="GO:0005737">
    <property type="term" value="C:cytoplasm"/>
    <property type="evidence" value="ECO:0007669"/>
    <property type="project" value="TreeGrafter"/>
</dbReference>
<dbReference type="InterPro" id="IPR001164">
    <property type="entry name" value="ArfGAP_dom"/>
</dbReference>
<reference evidence="9" key="1">
    <citation type="submission" date="2014-03" db="EMBL/GenBank/DDBJ databases">
        <authorList>
            <person name="Aksoy S."/>
            <person name="Warren W."/>
            <person name="Wilson R.K."/>
        </authorList>
    </citation>
    <scope>NUCLEOTIDE SEQUENCE [LARGE SCALE GENOMIC DNA]</scope>
    <source>
        <strain evidence="9">IAEA</strain>
    </source>
</reference>
<dbReference type="SUPFAM" id="SSF57863">
    <property type="entry name" value="ArfGap/RecO-like zinc finger"/>
    <property type="match status" value="1"/>
</dbReference>
<feature type="domain" description="Arf-GAP" evidence="7">
    <location>
        <begin position="10"/>
        <end position="70"/>
    </location>
</feature>
<evidence type="ECO:0000256" key="5">
    <source>
        <dbReference type="PROSITE-ProRule" id="PRU00288"/>
    </source>
</evidence>
<dbReference type="InterPro" id="IPR052248">
    <property type="entry name" value="Arf-GAP_FG-repeat_protein"/>
</dbReference>
<keyword evidence="3 5" id="KW-0863">Zinc-finger</keyword>
<dbReference type="GO" id="GO:0016020">
    <property type="term" value="C:membrane"/>
    <property type="evidence" value="ECO:0007669"/>
    <property type="project" value="TreeGrafter"/>
</dbReference>
<dbReference type="VEuPathDB" id="VectorBase:GPAI048005"/>
<proteinExistence type="predicted"/>
<dbReference type="InterPro" id="IPR037278">
    <property type="entry name" value="ARFGAP/RecO"/>
</dbReference>
<dbReference type="Pfam" id="PF01412">
    <property type="entry name" value="ArfGap"/>
    <property type="match status" value="1"/>
</dbReference>
<dbReference type="Gene3D" id="1.10.220.150">
    <property type="entry name" value="Arf GTPase activating protein"/>
    <property type="match status" value="1"/>
</dbReference>
<dbReference type="PRINTS" id="PR00405">
    <property type="entry name" value="REVINTRACTNG"/>
</dbReference>
<evidence type="ECO:0000313" key="9">
    <source>
        <dbReference type="Proteomes" id="UP000092445"/>
    </source>
</evidence>
<evidence type="ECO:0000313" key="8">
    <source>
        <dbReference type="EnsemblMetazoa" id="GPAI048005-PA"/>
    </source>
</evidence>
<keyword evidence="9" id="KW-1185">Reference proteome</keyword>
<dbReference type="EnsemblMetazoa" id="GPAI048005-RA">
    <property type="protein sequence ID" value="GPAI048005-PA"/>
    <property type="gene ID" value="GPAI048005"/>
</dbReference>
<evidence type="ECO:0000256" key="2">
    <source>
        <dbReference type="ARBA" id="ARBA00022737"/>
    </source>
</evidence>
<evidence type="ECO:0000256" key="6">
    <source>
        <dbReference type="SAM" id="MobiDB-lite"/>
    </source>
</evidence>
<dbReference type="AlphaFoldDB" id="A0A1B0AJR0"/>
<evidence type="ECO:0000259" key="7">
    <source>
        <dbReference type="PROSITE" id="PS50115"/>
    </source>
</evidence>
<dbReference type="STRING" id="7398.A0A1B0AJR0"/>
<evidence type="ECO:0000256" key="1">
    <source>
        <dbReference type="ARBA" id="ARBA00022723"/>
    </source>
</evidence>
<name>A0A1B0AJR0_GLOPL</name>
<dbReference type="PANTHER" id="PTHR46134">
    <property type="entry name" value="DRONGO, ISOFORM F"/>
    <property type="match status" value="1"/>
</dbReference>
<feature type="compositionally biased region" description="Polar residues" evidence="6">
    <location>
        <begin position="77"/>
        <end position="102"/>
    </location>
</feature>
<organism evidence="8 9">
    <name type="scientific">Glossina pallidipes</name>
    <name type="common">Tsetse fly</name>
    <dbReference type="NCBI Taxonomy" id="7398"/>
    <lineage>
        <taxon>Eukaryota</taxon>
        <taxon>Metazoa</taxon>
        <taxon>Ecdysozoa</taxon>
        <taxon>Arthropoda</taxon>
        <taxon>Hexapoda</taxon>
        <taxon>Insecta</taxon>
        <taxon>Pterygota</taxon>
        <taxon>Neoptera</taxon>
        <taxon>Endopterygota</taxon>
        <taxon>Diptera</taxon>
        <taxon>Brachycera</taxon>
        <taxon>Muscomorpha</taxon>
        <taxon>Hippoboscoidea</taxon>
        <taxon>Glossinidae</taxon>
        <taxon>Glossina</taxon>
    </lineage>
</organism>